<feature type="domain" description="Transposable element P transposase-like RNase H" evidence="2">
    <location>
        <begin position="232"/>
        <end position="375"/>
    </location>
</feature>
<sequence>VFRDGKNELLVRGDDFDSSFMGLNFNITEDASKSLNCLENLTLCKGLPLSADILRINTRAAVFIGNFVFSNKCQKRDVMELCEKCKSLNKYLNLRIKFLQHRSKTTFPPQQRLQQKLRNTRKQISRLTKRAKSWRENVSELRSQLQSATEKDLLEKIDTSNLADSLKLTIRTAIKTAKAKSQRGHRYESDWLLNALLLKIKSPKGYRFLRENKLLPLPHESSLKQLIAGIPCEFGYSNFIFDSLRKQMENLAERDRHGVFLLDEIKIKESLQFKKHSQTFEGFIEFGDYTGEYLCGGKNRSFEVADHALVLMFRSINSNWAQPVACFTRKNSAPGEILAKLAISCILKLEEVGAFVDAIICDGATSNKKMLKTLGVQASSKFQGKPISFPFYKALFEEDNKRLLKAVPKLTSAHIMPDNFQKMVVSYATQLFSKSVADGILYYRQQKSNFHGSEQTEYFTRCINDVFDALNARKPVEGLQKGTNQYKVC</sequence>
<dbReference type="Pfam" id="PF21787">
    <property type="entry name" value="TNP-like_RNaseH_N"/>
    <property type="match status" value="1"/>
</dbReference>
<proteinExistence type="predicted"/>
<evidence type="ECO:0000313" key="3">
    <source>
        <dbReference type="EMBL" id="CAG7719113.1"/>
    </source>
</evidence>
<evidence type="ECO:0000313" key="4">
    <source>
        <dbReference type="Proteomes" id="UP000708208"/>
    </source>
</evidence>
<feature type="non-terminal residue" evidence="3">
    <location>
        <position position="1"/>
    </location>
</feature>
<reference evidence="3" key="1">
    <citation type="submission" date="2021-06" db="EMBL/GenBank/DDBJ databases">
        <authorList>
            <person name="Hodson N. C."/>
            <person name="Mongue J. A."/>
            <person name="Jaron S. K."/>
        </authorList>
    </citation>
    <scope>NUCLEOTIDE SEQUENCE</scope>
</reference>
<dbReference type="OrthoDB" id="6593860at2759"/>
<evidence type="ECO:0000259" key="2">
    <source>
        <dbReference type="Pfam" id="PF21787"/>
    </source>
</evidence>
<evidence type="ECO:0000256" key="1">
    <source>
        <dbReference type="SAM" id="Coils"/>
    </source>
</evidence>
<organism evidence="3 4">
    <name type="scientific">Allacma fusca</name>
    <dbReference type="NCBI Taxonomy" id="39272"/>
    <lineage>
        <taxon>Eukaryota</taxon>
        <taxon>Metazoa</taxon>
        <taxon>Ecdysozoa</taxon>
        <taxon>Arthropoda</taxon>
        <taxon>Hexapoda</taxon>
        <taxon>Collembola</taxon>
        <taxon>Symphypleona</taxon>
        <taxon>Sminthuridae</taxon>
        <taxon>Allacma</taxon>
    </lineage>
</organism>
<dbReference type="AlphaFoldDB" id="A0A8J2JF92"/>
<keyword evidence="1" id="KW-0175">Coiled coil</keyword>
<comment type="caution">
    <text evidence="3">The sequence shown here is derived from an EMBL/GenBank/DDBJ whole genome shotgun (WGS) entry which is preliminary data.</text>
</comment>
<gene>
    <name evidence="3" type="ORF">AFUS01_LOCUS8454</name>
</gene>
<name>A0A8J2JF92_9HEXA</name>
<dbReference type="EMBL" id="CAJVCH010058821">
    <property type="protein sequence ID" value="CAG7719113.1"/>
    <property type="molecule type" value="Genomic_DNA"/>
</dbReference>
<dbReference type="InterPro" id="IPR048365">
    <property type="entry name" value="TNP-like_RNaseH_N"/>
</dbReference>
<accession>A0A8J2JF92</accession>
<dbReference type="Proteomes" id="UP000708208">
    <property type="component" value="Unassembled WGS sequence"/>
</dbReference>
<feature type="coiled-coil region" evidence="1">
    <location>
        <begin position="110"/>
        <end position="151"/>
    </location>
</feature>
<keyword evidence="4" id="KW-1185">Reference proteome</keyword>
<protein>
    <recommendedName>
        <fullName evidence="2">Transposable element P transposase-like RNase H domain-containing protein</fullName>
    </recommendedName>
</protein>